<dbReference type="Proteomes" id="UP000031521">
    <property type="component" value="Chromosome"/>
</dbReference>
<dbReference type="Gene3D" id="2.60.40.420">
    <property type="entry name" value="Cupredoxins - blue copper proteins"/>
    <property type="match status" value="1"/>
</dbReference>
<reference evidence="11 12" key="1">
    <citation type="journal article" date="2014" name="Int. J. Syst. Evol. Microbiol.">
        <title>Celeribacter indicus sp. nov., a polycyclic aromatic hydrocarbon-degrading bacterium from deep-sea sediment and reclassification of Huaishuia halophila as Celeribacter halophilus comb. nov.</title>
        <authorList>
            <person name="Lai Q."/>
            <person name="Cao J."/>
            <person name="Yuan J."/>
            <person name="Li F."/>
            <person name="Shao Z."/>
        </authorList>
    </citation>
    <scope>NUCLEOTIDE SEQUENCE [LARGE SCALE GENOMIC DNA]</scope>
    <source>
        <strain evidence="11">P73</strain>
    </source>
</reference>
<keyword evidence="6 8" id="KW-0186">Copper</keyword>
<dbReference type="InterPro" id="IPR000923">
    <property type="entry name" value="BlueCu_1"/>
</dbReference>
<evidence type="ECO:0000256" key="1">
    <source>
        <dbReference type="ARBA" id="ARBA00004418"/>
    </source>
</evidence>
<dbReference type="PRINTS" id="PR00156">
    <property type="entry name" value="COPPERBLUE"/>
</dbReference>
<feature type="binding site" evidence="8">
    <location>
        <position position="105"/>
    </location>
    <ligand>
        <name>Cu cation</name>
        <dbReference type="ChEBI" id="CHEBI:23378"/>
    </ligand>
</feature>
<keyword evidence="5" id="KW-0249">Electron transport</keyword>
<evidence type="ECO:0000256" key="2">
    <source>
        <dbReference type="ARBA" id="ARBA00022448"/>
    </source>
</evidence>
<keyword evidence="3 8" id="KW-0479">Metal-binding</keyword>
<dbReference type="AlphaFoldDB" id="A0A0B5DQD1"/>
<accession>A0A0B5DQD1</accession>
<evidence type="ECO:0000256" key="4">
    <source>
        <dbReference type="ARBA" id="ARBA00022764"/>
    </source>
</evidence>
<dbReference type="InterPro" id="IPR001235">
    <property type="entry name" value="Copper_blue_Plastocyanin"/>
</dbReference>
<keyword evidence="9" id="KW-0732">Signal</keyword>
<proteinExistence type="predicted"/>
<name>A0A0B5DQD1_9RHOB</name>
<dbReference type="STRING" id="1208324.P73_1033"/>
<evidence type="ECO:0000313" key="11">
    <source>
        <dbReference type="EMBL" id="AJE45748.1"/>
    </source>
</evidence>
<keyword evidence="4" id="KW-0574">Periplasm</keyword>
<dbReference type="InterPro" id="IPR012745">
    <property type="entry name" value="Pseudoazurin"/>
</dbReference>
<feature type="signal peptide" evidence="9">
    <location>
        <begin position="1"/>
        <end position="19"/>
    </location>
</feature>
<protein>
    <recommendedName>
        <fullName evidence="7">Pseudoazurin</fullName>
    </recommendedName>
</protein>
<sequence>MKTAAAFLLTCLTAGTALAETHEVGMYTRNDQGPMIYEPQFLAIAPGDSVRFVPAQPGHNAAVIDGMIPEGAEPFKTQIDEDVTVTLTEPGLYGIKCSPHYAMGMVMLIEVGGPTARELPEDLPDRARQRFEEILEAVAR</sequence>
<dbReference type="RefSeq" id="WP_043868765.1">
    <property type="nucleotide sequence ID" value="NZ_CP004393.1"/>
</dbReference>
<evidence type="ECO:0000256" key="8">
    <source>
        <dbReference type="PIRSR" id="PIRSR602386-1"/>
    </source>
</evidence>
<feature type="binding site" evidence="8">
    <location>
        <position position="100"/>
    </location>
    <ligand>
        <name>Cu cation</name>
        <dbReference type="ChEBI" id="CHEBI:23378"/>
    </ligand>
</feature>
<evidence type="ECO:0000313" key="12">
    <source>
        <dbReference type="Proteomes" id="UP000031521"/>
    </source>
</evidence>
<feature type="binding site" evidence="8">
    <location>
        <position position="59"/>
    </location>
    <ligand>
        <name>Cu cation</name>
        <dbReference type="ChEBI" id="CHEBI:23378"/>
    </ligand>
</feature>
<evidence type="ECO:0000256" key="3">
    <source>
        <dbReference type="ARBA" id="ARBA00022723"/>
    </source>
</evidence>
<dbReference type="GO" id="GO:0042597">
    <property type="term" value="C:periplasmic space"/>
    <property type="evidence" value="ECO:0007669"/>
    <property type="project" value="UniProtKB-SubCell"/>
</dbReference>
<dbReference type="OrthoDB" id="7510199at2"/>
<comment type="cofactor">
    <cofactor evidence="8">
        <name>Cu cation</name>
        <dbReference type="ChEBI" id="CHEBI:23378"/>
    </cofactor>
    <text evidence="8">Binds 1 copper ion per subunit.</text>
</comment>
<evidence type="ECO:0000256" key="5">
    <source>
        <dbReference type="ARBA" id="ARBA00022982"/>
    </source>
</evidence>
<feature type="binding site" evidence="8">
    <location>
        <position position="97"/>
    </location>
    <ligand>
        <name>Cu cation</name>
        <dbReference type="ChEBI" id="CHEBI:23378"/>
    </ligand>
</feature>
<feature type="chain" id="PRO_5002113953" description="Pseudoazurin" evidence="9">
    <location>
        <begin position="20"/>
        <end position="140"/>
    </location>
</feature>
<dbReference type="HOGENOM" id="CLU_124330_0_0_5"/>
<evidence type="ECO:0000256" key="6">
    <source>
        <dbReference type="ARBA" id="ARBA00023008"/>
    </source>
</evidence>
<dbReference type="EMBL" id="CP004393">
    <property type="protein sequence ID" value="AJE45748.1"/>
    <property type="molecule type" value="Genomic_DNA"/>
</dbReference>
<dbReference type="CDD" id="cd04218">
    <property type="entry name" value="Pseudoazurin"/>
    <property type="match status" value="1"/>
</dbReference>
<dbReference type="KEGG" id="cid:P73_1033"/>
<keyword evidence="12" id="KW-1185">Reference proteome</keyword>
<feature type="domain" description="Blue (type 1) copper" evidence="10">
    <location>
        <begin position="27"/>
        <end position="111"/>
    </location>
</feature>
<keyword evidence="2" id="KW-0813">Transport</keyword>
<evidence type="ECO:0000256" key="7">
    <source>
        <dbReference type="NCBIfam" id="TIGR02375"/>
    </source>
</evidence>
<dbReference type="NCBIfam" id="TIGR02375">
    <property type="entry name" value="pseudoazurin"/>
    <property type="match status" value="1"/>
</dbReference>
<dbReference type="PRINTS" id="PR00155">
    <property type="entry name" value="AMICYANIN"/>
</dbReference>
<dbReference type="GO" id="GO:0005507">
    <property type="term" value="F:copper ion binding"/>
    <property type="evidence" value="ECO:0007669"/>
    <property type="project" value="UniProtKB-UniRule"/>
</dbReference>
<dbReference type="InterPro" id="IPR002386">
    <property type="entry name" value="Amicyanin/Pseudoazurin"/>
</dbReference>
<evidence type="ECO:0000256" key="9">
    <source>
        <dbReference type="SAM" id="SignalP"/>
    </source>
</evidence>
<evidence type="ECO:0000259" key="10">
    <source>
        <dbReference type="Pfam" id="PF00127"/>
    </source>
</evidence>
<gene>
    <name evidence="11" type="ORF">P73_1033</name>
</gene>
<dbReference type="Pfam" id="PF00127">
    <property type="entry name" value="Copper-bind"/>
    <property type="match status" value="1"/>
</dbReference>
<dbReference type="SUPFAM" id="SSF49503">
    <property type="entry name" value="Cupredoxins"/>
    <property type="match status" value="1"/>
</dbReference>
<comment type="subcellular location">
    <subcellularLocation>
        <location evidence="1">Periplasm</location>
    </subcellularLocation>
</comment>
<dbReference type="GO" id="GO:0009055">
    <property type="term" value="F:electron transfer activity"/>
    <property type="evidence" value="ECO:0007669"/>
    <property type="project" value="InterPro"/>
</dbReference>
<organism evidence="11 12">
    <name type="scientific">Celeribacter indicus</name>
    <dbReference type="NCBI Taxonomy" id="1208324"/>
    <lineage>
        <taxon>Bacteria</taxon>
        <taxon>Pseudomonadati</taxon>
        <taxon>Pseudomonadota</taxon>
        <taxon>Alphaproteobacteria</taxon>
        <taxon>Rhodobacterales</taxon>
        <taxon>Roseobacteraceae</taxon>
        <taxon>Celeribacter</taxon>
    </lineage>
</organism>
<dbReference type="InterPro" id="IPR008972">
    <property type="entry name" value="Cupredoxin"/>
</dbReference>